<name>A0A561PL41_9BACT</name>
<proteinExistence type="predicted"/>
<reference evidence="1 2" key="1">
    <citation type="submission" date="2019-06" db="EMBL/GenBank/DDBJ databases">
        <title>Sorghum-associated microbial communities from plants grown in Nebraska, USA.</title>
        <authorList>
            <person name="Schachtman D."/>
        </authorList>
    </citation>
    <scope>NUCLEOTIDE SEQUENCE [LARGE SCALE GENOMIC DNA]</scope>
    <source>
        <strain evidence="1 2">1209</strain>
    </source>
</reference>
<dbReference type="AlphaFoldDB" id="A0A561PL41"/>
<dbReference type="RefSeq" id="WP_145671268.1">
    <property type="nucleotide sequence ID" value="NZ_VIWO01000006.1"/>
</dbReference>
<evidence type="ECO:0000313" key="2">
    <source>
        <dbReference type="Proteomes" id="UP000320811"/>
    </source>
</evidence>
<keyword evidence="2" id="KW-1185">Reference proteome</keyword>
<dbReference type="Proteomes" id="UP000320811">
    <property type="component" value="Unassembled WGS sequence"/>
</dbReference>
<gene>
    <name evidence="1" type="ORF">FHW36_10656</name>
</gene>
<dbReference type="EMBL" id="VIWO01000006">
    <property type="protein sequence ID" value="TWF38833.1"/>
    <property type="molecule type" value="Genomic_DNA"/>
</dbReference>
<sequence length="76" mass="8797">MAKILITAVSPMMKLSFLVPQRKVCPILRRIKTMHQNQVKASGRRFVKNELVGRSWKPVFKYNYEGKLYVTTSVIA</sequence>
<evidence type="ECO:0000313" key="1">
    <source>
        <dbReference type="EMBL" id="TWF38833.1"/>
    </source>
</evidence>
<comment type="caution">
    <text evidence="1">The sequence shown here is derived from an EMBL/GenBank/DDBJ whole genome shotgun (WGS) entry which is preliminary data.</text>
</comment>
<accession>A0A561PL41</accession>
<protein>
    <submittedName>
        <fullName evidence="1">Uncharacterized protein</fullName>
    </submittedName>
</protein>
<organism evidence="1 2">
    <name type="scientific">Chitinophaga polysaccharea</name>
    <dbReference type="NCBI Taxonomy" id="1293035"/>
    <lineage>
        <taxon>Bacteria</taxon>
        <taxon>Pseudomonadati</taxon>
        <taxon>Bacteroidota</taxon>
        <taxon>Chitinophagia</taxon>
        <taxon>Chitinophagales</taxon>
        <taxon>Chitinophagaceae</taxon>
        <taxon>Chitinophaga</taxon>
    </lineage>
</organism>